<accession>A0A448XQK5</accession>
<dbReference type="Proteomes" id="UP000784294">
    <property type="component" value="Unassembled WGS sequence"/>
</dbReference>
<gene>
    <name evidence="2" type="ORF">PXEA_LOCUS35899</name>
</gene>
<comment type="caution">
    <text evidence="2">The sequence shown here is derived from an EMBL/GenBank/DDBJ whole genome shotgun (WGS) entry which is preliminary data.</text>
</comment>
<organism evidence="2 3">
    <name type="scientific">Protopolystoma xenopodis</name>
    <dbReference type="NCBI Taxonomy" id="117903"/>
    <lineage>
        <taxon>Eukaryota</taxon>
        <taxon>Metazoa</taxon>
        <taxon>Spiralia</taxon>
        <taxon>Lophotrochozoa</taxon>
        <taxon>Platyhelminthes</taxon>
        <taxon>Monogenea</taxon>
        <taxon>Polyopisthocotylea</taxon>
        <taxon>Polystomatidea</taxon>
        <taxon>Polystomatidae</taxon>
        <taxon>Protopolystoma</taxon>
    </lineage>
</organism>
<evidence type="ECO:0000313" key="2">
    <source>
        <dbReference type="EMBL" id="VEL42459.1"/>
    </source>
</evidence>
<sequence>MRSTTTAQAIQAKVSTKPSWPLAKVASEAIRSCGQFAEDKPALIGVEEEEEEEEEVKNGFNFQPKQK</sequence>
<evidence type="ECO:0000256" key="1">
    <source>
        <dbReference type="SAM" id="MobiDB-lite"/>
    </source>
</evidence>
<dbReference type="AlphaFoldDB" id="A0A448XQK5"/>
<evidence type="ECO:0000313" key="3">
    <source>
        <dbReference type="Proteomes" id="UP000784294"/>
    </source>
</evidence>
<protein>
    <submittedName>
        <fullName evidence="2">Uncharacterized protein</fullName>
    </submittedName>
</protein>
<proteinExistence type="predicted"/>
<feature type="region of interest" description="Disordered" evidence="1">
    <location>
        <begin position="47"/>
        <end position="67"/>
    </location>
</feature>
<name>A0A448XQK5_9PLAT</name>
<dbReference type="EMBL" id="CAAALY010274522">
    <property type="protein sequence ID" value="VEL42459.1"/>
    <property type="molecule type" value="Genomic_DNA"/>
</dbReference>
<reference evidence="2" key="1">
    <citation type="submission" date="2018-11" db="EMBL/GenBank/DDBJ databases">
        <authorList>
            <consortium name="Pathogen Informatics"/>
        </authorList>
    </citation>
    <scope>NUCLEOTIDE SEQUENCE</scope>
</reference>
<keyword evidence="3" id="KW-1185">Reference proteome</keyword>